<evidence type="ECO:0000313" key="2">
    <source>
        <dbReference type="Proteomes" id="UP000199334"/>
    </source>
</evidence>
<name>A0A1H0DAI2_9BACI</name>
<proteinExistence type="predicted"/>
<accession>A0A1H0DAI2</accession>
<gene>
    <name evidence="1" type="ORF">SAMN05216498_2781</name>
</gene>
<sequence>MQQSHGIGYREYSQRLDKRMQIERKREQSYKKSRQMVAEIDHLLHR</sequence>
<dbReference type="AlphaFoldDB" id="A0A1H0DAI2"/>
<dbReference type="STRING" id="237069.SAMN05216498_2781"/>
<dbReference type="Proteomes" id="UP000199334">
    <property type="component" value="Unassembled WGS sequence"/>
</dbReference>
<dbReference type="Pfam" id="PF26149">
    <property type="entry name" value="YuzK"/>
    <property type="match status" value="1"/>
</dbReference>
<keyword evidence="2" id="KW-1185">Reference proteome</keyword>
<protein>
    <submittedName>
        <fullName evidence="1">Uncharacterized protein</fullName>
    </submittedName>
</protein>
<reference evidence="1 2" key="1">
    <citation type="submission" date="2016-10" db="EMBL/GenBank/DDBJ databases">
        <authorList>
            <person name="de Groot N.N."/>
        </authorList>
    </citation>
    <scope>NUCLEOTIDE SEQUENCE [LARGE SCALE GENOMIC DNA]</scope>
    <source>
        <strain evidence="1 2">CGMCC 1.3442</strain>
    </source>
</reference>
<evidence type="ECO:0000313" key="1">
    <source>
        <dbReference type="EMBL" id="SDN66956.1"/>
    </source>
</evidence>
<dbReference type="InterPro" id="IPR058676">
    <property type="entry name" value="YuzK"/>
</dbReference>
<dbReference type="EMBL" id="FNIG01000007">
    <property type="protein sequence ID" value="SDN66956.1"/>
    <property type="molecule type" value="Genomic_DNA"/>
</dbReference>
<dbReference type="RefSeq" id="WP_176753052.1">
    <property type="nucleotide sequence ID" value="NZ_BJVZ01000004.1"/>
</dbReference>
<organism evidence="1 2">
    <name type="scientific">Tenuibacillus multivorans</name>
    <dbReference type="NCBI Taxonomy" id="237069"/>
    <lineage>
        <taxon>Bacteria</taxon>
        <taxon>Bacillati</taxon>
        <taxon>Bacillota</taxon>
        <taxon>Bacilli</taxon>
        <taxon>Bacillales</taxon>
        <taxon>Bacillaceae</taxon>
        <taxon>Tenuibacillus</taxon>
    </lineage>
</organism>